<feature type="domain" description="Xylose isomerase-like TIM barrel" evidence="2">
    <location>
        <begin position="54"/>
        <end position="272"/>
    </location>
</feature>
<dbReference type="PROSITE" id="PS51318">
    <property type="entry name" value="TAT"/>
    <property type="match status" value="1"/>
</dbReference>
<keyword evidence="1" id="KW-0732">Signal</keyword>
<comment type="caution">
    <text evidence="3">The sequence shown here is derived from an EMBL/GenBank/DDBJ whole genome shotgun (WGS) entry which is preliminary data.</text>
</comment>
<dbReference type="InterPro" id="IPR050312">
    <property type="entry name" value="IolE/XylAMocC-like"/>
</dbReference>
<feature type="signal peptide" evidence="1">
    <location>
        <begin position="1"/>
        <end position="25"/>
    </location>
</feature>
<dbReference type="RefSeq" id="WP_136877975.1">
    <property type="nucleotide sequence ID" value="NZ_SWBO01000010.1"/>
</dbReference>
<dbReference type="Proteomes" id="UP000310477">
    <property type="component" value="Unassembled WGS sequence"/>
</dbReference>
<dbReference type="PANTHER" id="PTHR12110">
    <property type="entry name" value="HYDROXYPYRUVATE ISOMERASE"/>
    <property type="match status" value="1"/>
</dbReference>
<dbReference type="PANTHER" id="PTHR12110:SF41">
    <property type="entry name" value="INOSOSE DEHYDRATASE"/>
    <property type="match status" value="1"/>
</dbReference>
<dbReference type="GO" id="GO:0016853">
    <property type="term" value="F:isomerase activity"/>
    <property type="evidence" value="ECO:0007669"/>
    <property type="project" value="UniProtKB-KW"/>
</dbReference>
<gene>
    <name evidence="3" type="ORF">FA045_15435</name>
</gene>
<dbReference type="AlphaFoldDB" id="A0A4U1BYD9"/>
<dbReference type="EMBL" id="SWBO01000010">
    <property type="protein sequence ID" value="TKB98051.1"/>
    <property type="molecule type" value="Genomic_DNA"/>
</dbReference>
<dbReference type="OrthoDB" id="9798407at2"/>
<evidence type="ECO:0000313" key="3">
    <source>
        <dbReference type="EMBL" id="TKB98051.1"/>
    </source>
</evidence>
<protein>
    <submittedName>
        <fullName evidence="3">Sugar phosphate isomerase/epimerase</fullName>
    </submittedName>
</protein>
<keyword evidence="3" id="KW-0413">Isomerase</keyword>
<name>A0A4U1BYD9_9SPHI</name>
<evidence type="ECO:0000313" key="4">
    <source>
        <dbReference type="Proteomes" id="UP000310477"/>
    </source>
</evidence>
<dbReference type="InterPro" id="IPR013022">
    <property type="entry name" value="Xyl_isomerase-like_TIM-brl"/>
</dbReference>
<accession>A0A4U1BYD9</accession>
<reference evidence="3 4" key="1">
    <citation type="submission" date="2019-04" db="EMBL/GenBank/DDBJ databases">
        <title>Pedobacter sp. AR-2-6 sp. nov., isolated from Arctic soil.</title>
        <authorList>
            <person name="Dahal R.H."/>
            <person name="Kim D.-U."/>
        </authorList>
    </citation>
    <scope>NUCLEOTIDE SEQUENCE [LARGE SCALE GENOMIC DNA]</scope>
    <source>
        <strain evidence="3 4">AR-2-6</strain>
    </source>
</reference>
<evidence type="ECO:0000256" key="1">
    <source>
        <dbReference type="SAM" id="SignalP"/>
    </source>
</evidence>
<organism evidence="3 4">
    <name type="scientific">Pedobacter cryotolerans</name>
    <dbReference type="NCBI Taxonomy" id="2571270"/>
    <lineage>
        <taxon>Bacteria</taxon>
        <taxon>Pseudomonadati</taxon>
        <taxon>Bacteroidota</taxon>
        <taxon>Sphingobacteriia</taxon>
        <taxon>Sphingobacteriales</taxon>
        <taxon>Sphingobacteriaceae</taxon>
        <taxon>Pedobacter</taxon>
    </lineage>
</organism>
<evidence type="ECO:0000259" key="2">
    <source>
        <dbReference type="Pfam" id="PF01261"/>
    </source>
</evidence>
<dbReference type="SUPFAM" id="SSF51658">
    <property type="entry name" value="Xylose isomerase-like"/>
    <property type="match status" value="1"/>
</dbReference>
<dbReference type="InterPro" id="IPR036237">
    <property type="entry name" value="Xyl_isomerase-like_sf"/>
</dbReference>
<sequence>MNSRRTFLKQSGLFAATVAIAPSFACTPVAKKAIGLQLYSLRDVIKNDITSIISKVAAIGYKEVETFSYSAKNGFWGLDAKAFKALLDQHGMSSPSGHFEMGEYMSGKNTDVLKAYIEAANILGSTYVTVPWLDGNVRKTADDYKKIAAKLNEAGNLCKASGLKIAYHNHDFEFKKFGDTTGFEILLNETDKKLVDFELDLYWAVRSEINPIDLFNAHPKRFTMFHVKDMDKGNKALNAEVGQGSIDFKNILTGAKQAGVKHYFVEHETNYKPDVMGSVKSSFDYVNTQLL</sequence>
<proteinExistence type="predicted"/>
<dbReference type="Gene3D" id="3.20.20.150">
    <property type="entry name" value="Divalent-metal-dependent TIM barrel enzymes"/>
    <property type="match status" value="1"/>
</dbReference>
<feature type="chain" id="PRO_5020491458" evidence="1">
    <location>
        <begin position="26"/>
        <end position="291"/>
    </location>
</feature>
<dbReference type="Pfam" id="PF01261">
    <property type="entry name" value="AP_endonuc_2"/>
    <property type="match status" value="1"/>
</dbReference>
<keyword evidence="4" id="KW-1185">Reference proteome</keyword>
<dbReference type="InterPro" id="IPR006311">
    <property type="entry name" value="TAT_signal"/>
</dbReference>